<accession>A0AAW5CHY9</accession>
<dbReference type="Proteomes" id="UP001200089">
    <property type="component" value="Unassembled WGS sequence"/>
</dbReference>
<evidence type="ECO:0000313" key="2">
    <source>
        <dbReference type="Proteomes" id="UP001200089"/>
    </source>
</evidence>
<protein>
    <submittedName>
        <fullName evidence="1">Uncharacterized protein</fullName>
    </submittedName>
</protein>
<dbReference type="EMBL" id="JAKNDE010000006">
    <property type="protein sequence ID" value="MCG5033300.1"/>
    <property type="molecule type" value="Genomic_DNA"/>
</dbReference>
<evidence type="ECO:0000313" key="1">
    <source>
        <dbReference type="EMBL" id="MCG5033300.1"/>
    </source>
</evidence>
<comment type="caution">
    <text evidence="1">The sequence shown here is derived from an EMBL/GenBank/DDBJ whole genome shotgun (WGS) entry which is preliminary data.</text>
</comment>
<proteinExistence type="predicted"/>
<dbReference type="AlphaFoldDB" id="A0AAW5CHY9"/>
<organism evidence="1 2">
    <name type="scientific">Blautia massiliensis</name>
    <name type="common">ex Durand et al. 2017</name>
    <dbReference type="NCBI Taxonomy" id="1737424"/>
    <lineage>
        <taxon>Bacteria</taxon>
        <taxon>Bacillati</taxon>
        <taxon>Bacillota</taxon>
        <taxon>Clostridia</taxon>
        <taxon>Lachnospirales</taxon>
        <taxon>Lachnospiraceae</taxon>
        <taxon>Blautia</taxon>
    </lineage>
</organism>
<name>A0AAW5CHY9_9FIRM</name>
<reference evidence="1" key="1">
    <citation type="submission" date="2022-01" db="EMBL/GenBank/DDBJ databases">
        <title>Collection of gut derived symbiotic bacterial strains cultured from healthy donors.</title>
        <authorList>
            <person name="Lin H."/>
            <person name="Kohout C."/>
            <person name="Waligurski E."/>
            <person name="Pamer E.G."/>
        </authorList>
    </citation>
    <scope>NUCLEOTIDE SEQUENCE</scope>
    <source>
        <strain evidence="1">DFI.1.11</strain>
    </source>
</reference>
<gene>
    <name evidence="1" type="ORF">L0P48_06715</name>
</gene>
<sequence length="67" mass="7793">MKADKSLGYNYDTDRFESDSRKEDDIFLNLEMLCENKIETSDRSEGAISRNDRIKAMENMVHSLISD</sequence>